<dbReference type="AlphaFoldDB" id="A0A397V5X2"/>
<dbReference type="SMART" id="SM01192">
    <property type="entry name" value="Enolase_C"/>
    <property type="match status" value="1"/>
</dbReference>
<keyword evidence="8" id="KW-1185">Reference proteome</keyword>
<evidence type="ECO:0000313" key="8">
    <source>
        <dbReference type="Proteomes" id="UP000266673"/>
    </source>
</evidence>
<evidence type="ECO:0000256" key="3">
    <source>
        <dbReference type="ARBA" id="ARBA00012058"/>
    </source>
</evidence>
<dbReference type="Gene3D" id="3.20.20.120">
    <property type="entry name" value="Enolase-like C-terminal domain"/>
    <property type="match status" value="2"/>
</dbReference>
<dbReference type="InterPro" id="IPR020810">
    <property type="entry name" value="Enolase_C"/>
</dbReference>
<keyword evidence="4" id="KW-0324">Glycolysis</keyword>
<dbReference type="Pfam" id="PF00113">
    <property type="entry name" value="Enolase_C"/>
    <property type="match status" value="2"/>
</dbReference>
<comment type="caution">
    <text evidence="7">The sequence shown here is derived from an EMBL/GenBank/DDBJ whole genome shotgun (WGS) entry which is preliminary data.</text>
</comment>
<dbReference type="EMBL" id="QKWP01000686">
    <property type="protein sequence ID" value="RIB16319.1"/>
    <property type="molecule type" value="Genomic_DNA"/>
</dbReference>
<evidence type="ECO:0000259" key="6">
    <source>
        <dbReference type="SMART" id="SM01192"/>
    </source>
</evidence>
<dbReference type="SUPFAM" id="SSF51604">
    <property type="entry name" value="Enolase C-terminal domain-like"/>
    <property type="match status" value="1"/>
</dbReference>
<evidence type="ECO:0000256" key="4">
    <source>
        <dbReference type="ARBA" id="ARBA00023152"/>
    </source>
</evidence>
<keyword evidence="5" id="KW-0456">Lyase</keyword>
<protein>
    <recommendedName>
        <fullName evidence="3">phosphopyruvate hydratase</fullName>
        <ecNumber evidence="3">4.2.1.11</ecNumber>
    </recommendedName>
</protein>
<dbReference type="GO" id="GO:0000287">
    <property type="term" value="F:magnesium ion binding"/>
    <property type="evidence" value="ECO:0007669"/>
    <property type="project" value="InterPro"/>
</dbReference>
<dbReference type="InterPro" id="IPR036849">
    <property type="entry name" value="Enolase-like_C_sf"/>
</dbReference>
<evidence type="ECO:0000256" key="5">
    <source>
        <dbReference type="ARBA" id="ARBA00023239"/>
    </source>
</evidence>
<evidence type="ECO:0000313" key="7">
    <source>
        <dbReference type="EMBL" id="RIB16319.1"/>
    </source>
</evidence>
<dbReference type="GO" id="GO:0000015">
    <property type="term" value="C:phosphopyruvate hydratase complex"/>
    <property type="evidence" value="ECO:0007669"/>
    <property type="project" value="InterPro"/>
</dbReference>
<proteinExistence type="inferred from homology"/>
<dbReference type="OrthoDB" id="1739814at2759"/>
<dbReference type="GO" id="GO:0004634">
    <property type="term" value="F:phosphopyruvate hydratase activity"/>
    <property type="evidence" value="ECO:0007669"/>
    <property type="project" value="UniProtKB-EC"/>
</dbReference>
<comment type="similarity">
    <text evidence="2">Belongs to the enolase family.</text>
</comment>
<dbReference type="STRING" id="44941.A0A397V5X2"/>
<reference evidence="7 8" key="1">
    <citation type="submission" date="2018-06" db="EMBL/GenBank/DDBJ databases">
        <title>Comparative genomics reveals the genomic features of Rhizophagus irregularis, R. cerebriforme, R. diaphanum and Gigaspora rosea, and their symbiotic lifestyle signature.</title>
        <authorList>
            <person name="Morin E."/>
            <person name="San Clemente H."/>
            <person name="Chen E.C.H."/>
            <person name="De La Providencia I."/>
            <person name="Hainaut M."/>
            <person name="Kuo A."/>
            <person name="Kohler A."/>
            <person name="Murat C."/>
            <person name="Tang N."/>
            <person name="Roy S."/>
            <person name="Loubradou J."/>
            <person name="Henrissat B."/>
            <person name="Grigoriev I.V."/>
            <person name="Corradi N."/>
            <person name="Roux C."/>
            <person name="Martin F.M."/>
        </authorList>
    </citation>
    <scope>NUCLEOTIDE SEQUENCE [LARGE SCALE GENOMIC DNA]</scope>
    <source>
        <strain evidence="7 8">DAOM 194757</strain>
    </source>
</reference>
<evidence type="ECO:0000256" key="1">
    <source>
        <dbReference type="ARBA" id="ARBA00005031"/>
    </source>
</evidence>
<accession>A0A397V5X2</accession>
<dbReference type="EC" id="4.2.1.11" evidence="3"/>
<comment type="pathway">
    <text evidence="1">Carbohydrate degradation; glycolysis; pyruvate from D-glyceraldehyde 3-phosphate: step 4/5.</text>
</comment>
<dbReference type="PANTHER" id="PTHR11902">
    <property type="entry name" value="ENOLASE"/>
    <property type="match status" value="1"/>
</dbReference>
<dbReference type="InterPro" id="IPR000941">
    <property type="entry name" value="Enolase"/>
</dbReference>
<dbReference type="PANTHER" id="PTHR11902:SF1">
    <property type="entry name" value="ENOLASE"/>
    <property type="match status" value="1"/>
</dbReference>
<evidence type="ECO:0000256" key="2">
    <source>
        <dbReference type="ARBA" id="ARBA00009604"/>
    </source>
</evidence>
<dbReference type="Proteomes" id="UP000266673">
    <property type="component" value="Unassembled WGS sequence"/>
</dbReference>
<dbReference type="UniPathway" id="UPA00109">
    <property type="reaction ID" value="UER00187"/>
</dbReference>
<feature type="domain" description="Enolase C-terminal TIM barrel" evidence="6">
    <location>
        <begin position="1"/>
        <end position="183"/>
    </location>
</feature>
<gene>
    <name evidence="7" type="ORF">C2G38_2247106</name>
</gene>
<name>A0A397V5X2_9GLOM</name>
<sequence>MQEFMVLPTGACSFTETMKIGSEVYHSLKSVIKSKYTNVGDEDNKEGLELLKEAIKKAGYTDNVKIAMDVATSEFYNDCSYDLDFKNPNSDKSKWFSDPFDQDDWSAWSINLAIFKLEWMVSHQSGETEDTFIADLVVGLHIGQIKTGAPCRSESLAKYNQLLCIEEELGSDVIYAAENFRHAHNL</sequence>
<dbReference type="GO" id="GO:0006096">
    <property type="term" value="P:glycolytic process"/>
    <property type="evidence" value="ECO:0007669"/>
    <property type="project" value="UniProtKB-UniPathway"/>
</dbReference>
<organism evidence="7 8">
    <name type="scientific">Gigaspora rosea</name>
    <dbReference type="NCBI Taxonomy" id="44941"/>
    <lineage>
        <taxon>Eukaryota</taxon>
        <taxon>Fungi</taxon>
        <taxon>Fungi incertae sedis</taxon>
        <taxon>Mucoromycota</taxon>
        <taxon>Glomeromycotina</taxon>
        <taxon>Glomeromycetes</taxon>
        <taxon>Diversisporales</taxon>
        <taxon>Gigasporaceae</taxon>
        <taxon>Gigaspora</taxon>
    </lineage>
</organism>